<gene>
    <name evidence="1" type="ORF">X777_07755</name>
</gene>
<dbReference type="AlphaFoldDB" id="A0A026WZF3"/>
<dbReference type="EMBL" id="KK107054">
    <property type="protein sequence ID" value="EZA61422.1"/>
    <property type="molecule type" value="Genomic_DNA"/>
</dbReference>
<keyword evidence="2" id="KW-1185">Reference proteome</keyword>
<dbReference type="Proteomes" id="UP000053097">
    <property type="component" value="Unassembled WGS sequence"/>
</dbReference>
<evidence type="ECO:0000313" key="2">
    <source>
        <dbReference type="Proteomes" id="UP000053097"/>
    </source>
</evidence>
<reference evidence="1 2" key="1">
    <citation type="journal article" date="2014" name="Curr. Biol.">
        <title>The genome of the clonal raider ant Cerapachys biroi.</title>
        <authorList>
            <person name="Oxley P.R."/>
            <person name="Ji L."/>
            <person name="Fetter-Pruneda I."/>
            <person name="McKenzie S.K."/>
            <person name="Li C."/>
            <person name="Hu H."/>
            <person name="Zhang G."/>
            <person name="Kronauer D.J."/>
        </authorList>
    </citation>
    <scope>NUCLEOTIDE SEQUENCE [LARGE SCALE GENOMIC DNA]</scope>
</reference>
<protein>
    <submittedName>
        <fullName evidence="1">Uncharacterized protein</fullName>
    </submittedName>
</protein>
<accession>A0A026WZF3</accession>
<organism evidence="1 2">
    <name type="scientific">Ooceraea biroi</name>
    <name type="common">Clonal raider ant</name>
    <name type="synonym">Cerapachys biroi</name>
    <dbReference type="NCBI Taxonomy" id="2015173"/>
    <lineage>
        <taxon>Eukaryota</taxon>
        <taxon>Metazoa</taxon>
        <taxon>Ecdysozoa</taxon>
        <taxon>Arthropoda</taxon>
        <taxon>Hexapoda</taxon>
        <taxon>Insecta</taxon>
        <taxon>Pterygota</taxon>
        <taxon>Neoptera</taxon>
        <taxon>Endopterygota</taxon>
        <taxon>Hymenoptera</taxon>
        <taxon>Apocrita</taxon>
        <taxon>Aculeata</taxon>
        <taxon>Formicoidea</taxon>
        <taxon>Formicidae</taxon>
        <taxon>Dorylinae</taxon>
        <taxon>Ooceraea</taxon>
    </lineage>
</organism>
<sequence>VVVSATKRTLMLQRAEYDRYDPKLLEQMYRCPESDLSYDLPAGPEKKSCGMRKPRMLETTNGVSVENFYTNGNLGLSLYEDPKPPKG</sequence>
<feature type="non-terminal residue" evidence="1">
    <location>
        <position position="1"/>
    </location>
</feature>
<proteinExistence type="predicted"/>
<name>A0A026WZF3_OOCBI</name>
<evidence type="ECO:0000313" key="1">
    <source>
        <dbReference type="EMBL" id="EZA61422.1"/>
    </source>
</evidence>